<keyword evidence="1" id="KW-0812">Transmembrane</keyword>
<evidence type="ECO:0008006" key="3">
    <source>
        <dbReference type="Google" id="ProtNLM"/>
    </source>
</evidence>
<dbReference type="InterPro" id="IPR045584">
    <property type="entry name" value="Pilin-like"/>
</dbReference>
<reference evidence="2" key="1">
    <citation type="submission" date="2018-06" db="EMBL/GenBank/DDBJ databases">
        <authorList>
            <person name="Zhirakovskaya E."/>
        </authorList>
    </citation>
    <scope>NUCLEOTIDE SEQUENCE</scope>
</reference>
<dbReference type="SUPFAM" id="SSF54523">
    <property type="entry name" value="Pili subunits"/>
    <property type="match status" value="1"/>
</dbReference>
<proteinExistence type="predicted"/>
<dbReference type="InterPro" id="IPR012902">
    <property type="entry name" value="N_methyl_site"/>
</dbReference>
<feature type="non-terminal residue" evidence="2">
    <location>
        <position position="344"/>
    </location>
</feature>
<feature type="transmembrane region" description="Helical" evidence="1">
    <location>
        <begin position="27"/>
        <end position="50"/>
    </location>
</feature>
<name>A0A3B1E0X3_9ZZZZ</name>
<organism evidence="2">
    <name type="scientific">hydrothermal vent metagenome</name>
    <dbReference type="NCBI Taxonomy" id="652676"/>
    <lineage>
        <taxon>unclassified sequences</taxon>
        <taxon>metagenomes</taxon>
        <taxon>ecological metagenomes</taxon>
    </lineage>
</organism>
<dbReference type="NCBIfam" id="TIGR02532">
    <property type="entry name" value="IV_pilin_GFxxxE"/>
    <property type="match status" value="1"/>
</dbReference>
<dbReference type="Pfam" id="PF07963">
    <property type="entry name" value="N_methyl"/>
    <property type="match status" value="1"/>
</dbReference>
<dbReference type="AlphaFoldDB" id="A0A3B1E0X3"/>
<dbReference type="EMBL" id="UOGL01000594">
    <property type="protein sequence ID" value="VAX41870.1"/>
    <property type="molecule type" value="Genomic_DNA"/>
</dbReference>
<accession>A0A3B1E0X3</accession>
<keyword evidence="1" id="KW-1133">Transmembrane helix</keyword>
<keyword evidence="1" id="KW-0472">Membrane</keyword>
<gene>
    <name evidence="2" type="ORF">MNBD_PLANCTO02-2907</name>
</gene>
<evidence type="ECO:0000313" key="2">
    <source>
        <dbReference type="EMBL" id="VAX41870.1"/>
    </source>
</evidence>
<evidence type="ECO:0000256" key="1">
    <source>
        <dbReference type="SAM" id="Phobius"/>
    </source>
</evidence>
<protein>
    <recommendedName>
        <fullName evidence="3">General secretion pathway GspH domain-containing protein</fullName>
    </recommendedName>
</protein>
<sequence length="344" mass="37537">MMNSSTPKKNPVQPRQQSWQSKRSSRLAFTLVELLVVMSILLILAGITLATINVTMNSERIGMGSRQVQAFIEGARDRALHAGQPRGVRFIIDQNLSDSPGATNPKFYCRSMVYIGPPTLLNNGFVSVDTSLPNTELTSFPSNWNNYYQRGLLADGARIRIFNSTETNWYILKIVDDGSGNISQVFLTRSFTGSSSTGQSYELQLEPAVLPLQEPRQFAQGIVIDVANSDVPTSWRSGTTFQNTKLDIMYGPNGAVFGPAASSGSIHLLLADIVDTAQGRGPGDPNKEGGEQIISIITKTGTTSTHAVHFPQTWAPSRKYEFGQWVHPTGNTTQFFICTQAGSA</sequence>